<dbReference type="RefSeq" id="WP_015030637.1">
    <property type="nucleotide sequence ID" value="NC_018748.1"/>
</dbReference>
<dbReference type="PANTHER" id="PTHR46268">
    <property type="entry name" value="STRESS RESPONSE PROTEIN NHAX"/>
    <property type="match status" value="1"/>
</dbReference>
<evidence type="ECO:0000313" key="4">
    <source>
        <dbReference type="Proteomes" id="UP000002875"/>
    </source>
</evidence>
<evidence type="ECO:0000313" key="3">
    <source>
        <dbReference type="EMBL" id="AFK04949.1"/>
    </source>
</evidence>
<dbReference type="PRINTS" id="PR01438">
    <property type="entry name" value="UNVRSLSTRESS"/>
</dbReference>
<evidence type="ECO:0000259" key="2">
    <source>
        <dbReference type="Pfam" id="PF00582"/>
    </source>
</evidence>
<protein>
    <submittedName>
        <fullName evidence="3">UspA domain-containing protein</fullName>
    </submittedName>
</protein>
<organism evidence="3 4">
    <name type="scientific">Emticicia oligotrophica (strain DSM 17448 / CIP 109782 / MTCC 6937 / GPTSA100-15)</name>
    <dbReference type="NCBI Taxonomy" id="929562"/>
    <lineage>
        <taxon>Bacteria</taxon>
        <taxon>Pseudomonadati</taxon>
        <taxon>Bacteroidota</taxon>
        <taxon>Cytophagia</taxon>
        <taxon>Cytophagales</taxon>
        <taxon>Leadbetterellaceae</taxon>
        <taxon>Emticicia</taxon>
    </lineage>
</organism>
<dbReference type="Proteomes" id="UP000002875">
    <property type="component" value="Chromosome"/>
</dbReference>
<reference evidence="3 4" key="1">
    <citation type="submission" date="2011-07" db="EMBL/GenBank/DDBJ databases">
        <title>The complete genome of chromosome of Emticicia oligotrophica DSM 17448.</title>
        <authorList>
            <consortium name="US DOE Joint Genome Institute (JGI-PGF)"/>
            <person name="Lucas S."/>
            <person name="Han J."/>
            <person name="Lapidus A."/>
            <person name="Bruce D."/>
            <person name="Goodwin L."/>
            <person name="Pitluck S."/>
            <person name="Peters L."/>
            <person name="Kyrpides N."/>
            <person name="Mavromatis K."/>
            <person name="Ivanova N."/>
            <person name="Ovchinnikova G."/>
            <person name="Teshima H."/>
            <person name="Detter J.C."/>
            <person name="Tapia R."/>
            <person name="Han C."/>
            <person name="Land M."/>
            <person name="Hauser L."/>
            <person name="Markowitz V."/>
            <person name="Cheng J.-F."/>
            <person name="Hugenholtz P."/>
            <person name="Woyke T."/>
            <person name="Wu D."/>
            <person name="Tindall B."/>
            <person name="Pomrenke H."/>
            <person name="Brambilla E."/>
            <person name="Klenk H.-P."/>
            <person name="Eisen J.A."/>
        </authorList>
    </citation>
    <scope>NUCLEOTIDE SEQUENCE [LARGE SCALE GENOMIC DNA]</scope>
    <source>
        <strain evidence="3 4">DSM 17448</strain>
    </source>
</reference>
<evidence type="ECO:0000256" key="1">
    <source>
        <dbReference type="ARBA" id="ARBA00008791"/>
    </source>
</evidence>
<feature type="domain" description="UspA" evidence="2">
    <location>
        <begin position="5"/>
        <end position="144"/>
    </location>
</feature>
<proteinExistence type="inferred from homology"/>
<dbReference type="SUPFAM" id="SSF52402">
    <property type="entry name" value="Adenine nucleotide alpha hydrolases-like"/>
    <property type="match status" value="2"/>
</dbReference>
<dbReference type="InterPro" id="IPR006015">
    <property type="entry name" value="Universal_stress_UspA"/>
</dbReference>
<dbReference type="InterPro" id="IPR014729">
    <property type="entry name" value="Rossmann-like_a/b/a_fold"/>
</dbReference>
<dbReference type="PANTHER" id="PTHR46268:SF6">
    <property type="entry name" value="UNIVERSAL STRESS PROTEIN UP12"/>
    <property type="match status" value="1"/>
</dbReference>
<comment type="similarity">
    <text evidence="1">Belongs to the universal stress protein A family.</text>
</comment>
<name>A0ABM5N610_EMTOG</name>
<dbReference type="EMBL" id="CP002961">
    <property type="protein sequence ID" value="AFK04949.1"/>
    <property type="molecule type" value="Genomic_DNA"/>
</dbReference>
<keyword evidence="4" id="KW-1185">Reference proteome</keyword>
<dbReference type="Gene3D" id="3.40.50.620">
    <property type="entry name" value="HUPs"/>
    <property type="match status" value="2"/>
</dbReference>
<dbReference type="Pfam" id="PF00582">
    <property type="entry name" value="Usp"/>
    <property type="match status" value="1"/>
</dbReference>
<dbReference type="InterPro" id="IPR006016">
    <property type="entry name" value="UspA"/>
</dbReference>
<accession>A0ABM5N610</accession>
<sequence length="301" mass="34385">MHERIKNILVPTDFSNSAKNALEVGIALAKRHSAQLHILHVIIPQYISYIGEVDIPYDNWNDLEKISKNKLLETSKSIIKKHKINVVNFIDIGIVSESIEKYASKLHIDLVVMGMNGMRGINEHFVGRNTFQVIKNAICPVFAIPEKFSKSSFQQVLFPIGNTSANVDFDNYWALKNMIPSDDLEIDLLGISRFEDYETSDRVKEKVSELSNFIKKDGLKASFQNIFCDNITRFILEYASINQSDLIVINPNIDSDWEKFVLGNNMRKIINQAQCPILLIKPMFSNLLTIEKNTLNYSNQN</sequence>
<dbReference type="CDD" id="cd00293">
    <property type="entry name" value="USP-like"/>
    <property type="match status" value="1"/>
</dbReference>
<gene>
    <name evidence="3" type="ordered locus">Emtol_3823</name>
</gene>